<evidence type="ECO:0000313" key="2">
    <source>
        <dbReference type="Proteomes" id="UP000015816"/>
    </source>
</evidence>
<dbReference type="Pfam" id="PF11536">
    <property type="entry name" value="DUF3226"/>
    <property type="match status" value="1"/>
</dbReference>
<protein>
    <recommendedName>
        <fullName evidence="3">DUF4435 domain-containing protein</fullName>
    </recommendedName>
</protein>
<dbReference type="InterPro" id="IPR024508">
    <property type="entry name" value="DUF3226"/>
</dbReference>
<accession>T2SBA9</accession>
<name>T2SBA9_HELPX</name>
<gene>
    <name evidence="1" type="ORF">HPSA50_0045</name>
</gene>
<dbReference type="EMBL" id="AVNI01000001">
    <property type="protein sequence ID" value="EQD89653.1"/>
    <property type="molecule type" value="Genomic_DNA"/>
</dbReference>
<comment type="caution">
    <text evidence="1">The sequence shown here is derived from an EMBL/GenBank/DDBJ whole genome shotgun (WGS) entry which is preliminary data.</text>
</comment>
<proteinExistence type="predicted"/>
<evidence type="ECO:0000313" key="1">
    <source>
        <dbReference type="EMBL" id="EQD89653.1"/>
    </source>
</evidence>
<dbReference type="PATRIC" id="fig|1352357.3.peg.45"/>
<dbReference type="AlphaFoldDB" id="T2SBA9"/>
<dbReference type="Proteomes" id="UP000015816">
    <property type="component" value="Unassembled WGS sequence"/>
</dbReference>
<organism evidence="1 2">
    <name type="scientific">Helicobacter pylori SouthAfrica50</name>
    <dbReference type="NCBI Taxonomy" id="1352357"/>
    <lineage>
        <taxon>Bacteria</taxon>
        <taxon>Pseudomonadati</taxon>
        <taxon>Campylobacterota</taxon>
        <taxon>Epsilonproteobacteria</taxon>
        <taxon>Campylobacterales</taxon>
        <taxon>Helicobacteraceae</taxon>
        <taxon>Helicobacter</taxon>
    </lineage>
</organism>
<reference evidence="1 2" key="1">
    <citation type="journal article" date="2013" name="Genome Announc.">
        <title>Genome Sequences of Three hpAfrica2 Strains of Helicobacter pylori.</title>
        <authorList>
            <person name="Duncan S.S."/>
            <person name="Bertoli M.T."/>
            <person name="Kersulyte D."/>
            <person name="Valk P.L."/>
            <person name="Tamma S."/>
            <person name="Segal I."/>
            <person name="McClain M.S."/>
            <person name="Cover T.L."/>
            <person name="Berg D.E."/>
        </authorList>
    </citation>
    <scope>NUCLEOTIDE SEQUENCE [LARGE SCALE GENOMIC DNA]</scope>
    <source>
        <strain evidence="1 2">SouthAfrica50</strain>
    </source>
</reference>
<sequence length="228" mass="27189">MREKIVYVESESDKIFLIILNEVKNLGLKDSNIINCWSKDKLSKESESIKEYLKAKDIYIIFDSDNQVEKTKQNIKKQLQQNPEKEHRLSDEEFEQIKIFLLPENDETKHHSKYCELEHLLEKMAKESENKAFYKGFCESYEKFFNKIKQIKSIRSEQKRRAKCWLQSYIMLCLERGFVPCGLNDLDPITTTTKILERNTEILKKLFHFDLEKLQALIDFLNKPNKNP</sequence>
<evidence type="ECO:0008006" key="3">
    <source>
        <dbReference type="Google" id="ProtNLM"/>
    </source>
</evidence>